<evidence type="ECO:0000256" key="4">
    <source>
        <dbReference type="ARBA" id="ARBA00022884"/>
    </source>
</evidence>
<evidence type="ECO:0000256" key="3">
    <source>
        <dbReference type="ARBA" id="ARBA00022801"/>
    </source>
</evidence>
<keyword evidence="4 5" id="KW-0694">RNA-binding</keyword>
<name>A0A135V098_9PEZI</name>
<accession>A0A135V098</accession>
<keyword evidence="2" id="KW-0255">Endonuclease</keyword>
<dbReference type="GO" id="GO:0034475">
    <property type="term" value="P:U4 snRNA 3'-end processing"/>
    <property type="evidence" value="ECO:0007669"/>
    <property type="project" value="TreeGrafter"/>
</dbReference>
<dbReference type="Pfam" id="PF00636">
    <property type="entry name" value="Ribonuclease_3"/>
    <property type="match status" value="1"/>
</dbReference>
<keyword evidence="3" id="KW-0378">Hydrolase</keyword>
<dbReference type="AlphaFoldDB" id="A0A135V098"/>
<evidence type="ECO:0000256" key="2">
    <source>
        <dbReference type="ARBA" id="ARBA00022759"/>
    </source>
</evidence>
<dbReference type="Pfam" id="PF00035">
    <property type="entry name" value="dsrm"/>
    <property type="match status" value="1"/>
</dbReference>
<evidence type="ECO:0000313" key="8">
    <source>
        <dbReference type="EMBL" id="KXH66095.1"/>
    </source>
</evidence>
<dbReference type="Gene3D" id="3.30.160.20">
    <property type="match status" value="1"/>
</dbReference>
<dbReference type="STRING" id="1209931.A0A135V098"/>
<keyword evidence="1" id="KW-0540">Nuclease</keyword>
<dbReference type="InterPro" id="IPR000999">
    <property type="entry name" value="RNase_III_dom"/>
</dbReference>
<dbReference type="OrthoDB" id="2392202at2759"/>
<dbReference type="SMART" id="SM00358">
    <property type="entry name" value="DSRM"/>
    <property type="match status" value="1"/>
</dbReference>
<dbReference type="SUPFAM" id="SSF54768">
    <property type="entry name" value="dsRNA-binding domain-like"/>
    <property type="match status" value="1"/>
</dbReference>
<dbReference type="EMBL" id="JFFI01000758">
    <property type="protein sequence ID" value="KXH66095.1"/>
    <property type="molecule type" value="Genomic_DNA"/>
</dbReference>
<dbReference type="InterPro" id="IPR014720">
    <property type="entry name" value="dsRBD_dom"/>
</dbReference>
<evidence type="ECO:0000256" key="5">
    <source>
        <dbReference type="PROSITE-ProRule" id="PRU00266"/>
    </source>
</evidence>
<dbReference type="SUPFAM" id="SSF69065">
    <property type="entry name" value="RNase III domain-like"/>
    <property type="match status" value="1"/>
</dbReference>
<evidence type="ECO:0000313" key="9">
    <source>
        <dbReference type="Proteomes" id="UP000070121"/>
    </source>
</evidence>
<dbReference type="GO" id="GO:0004525">
    <property type="term" value="F:ribonuclease III activity"/>
    <property type="evidence" value="ECO:0007669"/>
    <property type="project" value="InterPro"/>
</dbReference>
<sequence length="424" mass="47018">MNKRSSSGALPPSKRRHTESEAIDLLLDHSDDLIKCLQALTKAKKRSSIHREDLQKIRQLSKVLLPSFEELAREGSTQDLESGEIDENEVKTSMPFDVLSIYVLTSKEEKASHKKGKSLITPRQTLAVSGPPIPSFILVKPWTPADIPKSMPPLPKITNPVLELAAFTHVGMTKHKSDLSYDRLEWLGDAYVELISSSLIFQTFGGMSTGQCSQIRELLIRNANLGEYSTHYELFERANLPPEFKPRGNQPAVAKPHEIKKVLGDLFEAYVAAVVLSDPTNGLIRVAEWLKTLWATTIKDQIRSAAKTPGLQTVKELGTTVTEESKLPPKVLLSQIIGAKGINIRYEDLSKANKKDKYNNKLALFTVGVFLDGWGEKNKLLGTGSDLNKKEAGQKAAQMALNNKKLLKVYQDKKKALLDALGET</sequence>
<evidence type="ECO:0000256" key="1">
    <source>
        <dbReference type="ARBA" id="ARBA00022722"/>
    </source>
</evidence>
<proteinExistence type="predicted"/>
<dbReference type="GO" id="GO:0006364">
    <property type="term" value="P:rRNA processing"/>
    <property type="evidence" value="ECO:0007669"/>
    <property type="project" value="TreeGrafter"/>
</dbReference>
<dbReference type="PROSITE" id="PS00517">
    <property type="entry name" value="RNASE_3_1"/>
    <property type="match status" value="1"/>
</dbReference>
<dbReference type="GO" id="GO:0005654">
    <property type="term" value="C:nucleoplasm"/>
    <property type="evidence" value="ECO:0007669"/>
    <property type="project" value="TreeGrafter"/>
</dbReference>
<dbReference type="GO" id="GO:0006369">
    <property type="term" value="P:termination of RNA polymerase II transcription"/>
    <property type="evidence" value="ECO:0007669"/>
    <property type="project" value="TreeGrafter"/>
</dbReference>
<evidence type="ECO:0000259" key="6">
    <source>
        <dbReference type="PROSITE" id="PS50137"/>
    </source>
</evidence>
<dbReference type="InterPro" id="IPR036389">
    <property type="entry name" value="RNase_III_sf"/>
</dbReference>
<keyword evidence="9" id="KW-1185">Reference proteome</keyword>
<dbReference type="GO" id="GO:0003723">
    <property type="term" value="F:RNA binding"/>
    <property type="evidence" value="ECO:0007669"/>
    <property type="project" value="UniProtKB-UniRule"/>
</dbReference>
<gene>
    <name evidence="8" type="ORF">CSAL01_06699</name>
</gene>
<dbReference type="PANTHER" id="PTHR11207:SF0">
    <property type="entry name" value="RIBONUCLEASE 3"/>
    <property type="match status" value="1"/>
</dbReference>
<dbReference type="PANTHER" id="PTHR11207">
    <property type="entry name" value="RIBONUCLEASE III"/>
    <property type="match status" value="1"/>
</dbReference>
<dbReference type="SMART" id="SM00535">
    <property type="entry name" value="RIBOc"/>
    <property type="match status" value="1"/>
</dbReference>
<dbReference type="Proteomes" id="UP000070121">
    <property type="component" value="Unassembled WGS sequence"/>
</dbReference>
<evidence type="ECO:0000259" key="7">
    <source>
        <dbReference type="PROSITE" id="PS50142"/>
    </source>
</evidence>
<dbReference type="Gene3D" id="1.10.1520.10">
    <property type="entry name" value="Ribonuclease III domain"/>
    <property type="match status" value="1"/>
</dbReference>
<protein>
    <submittedName>
        <fullName evidence="8">RNase3 domain-containing protein</fullName>
    </submittedName>
</protein>
<comment type="caution">
    <text evidence="8">The sequence shown here is derived from an EMBL/GenBank/DDBJ whole genome shotgun (WGS) entry which is preliminary data.</text>
</comment>
<dbReference type="CDD" id="cd00593">
    <property type="entry name" value="RIBOc"/>
    <property type="match status" value="1"/>
</dbReference>
<feature type="domain" description="RNase III" evidence="7">
    <location>
        <begin position="166"/>
        <end position="279"/>
    </location>
</feature>
<dbReference type="PROSITE" id="PS50137">
    <property type="entry name" value="DS_RBD"/>
    <property type="match status" value="1"/>
</dbReference>
<organism evidence="8 9">
    <name type="scientific">Colletotrichum salicis</name>
    <dbReference type="NCBI Taxonomy" id="1209931"/>
    <lineage>
        <taxon>Eukaryota</taxon>
        <taxon>Fungi</taxon>
        <taxon>Dikarya</taxon>
        <taxon>Ascomycota</taxon>
        <taxon>Pezizomycotina</taxon>
        <taxon>Sordariomycetes</taxon>
        <taxon>Hypocreomycetidae</taxon>
        <taxon>Glomerellales</taxon>
        <taxon>Glomerellaceae</taxon>
        <taxon>Colletotrichum</taxon>
        <taxon>Colletotrichum acutatum species complex</taxon>
    </lineage>
</organism>
<reference evidence="8 9" key="1">
    <citation type="submission" date="2014-02" db="EMBL/GenBank/DDBJ databases">
        <title>The genome sequence of Colletotrichum salicis CBS 607.94.</title>
        <authorList>
            <person name="Baroncelli R."/>
            <person name="Thon M.R."/>
        </authorList>
    </citation>
    <scope>NUCLEOTIDE SEQUENCE [LARGE SCALE GENOMIC DNA]</scope>
    <source>
        <strain evidence="8 9">CBS 607.94</strain>
    </source>
</reference>
<dbReference type="PROSITE" id="PS50142">
    <property type="entry name" value="RNASE_3_2"/>
    <property type="match status" value="1"/>
</dbReference>
<feature type="domain" description="DRBM" evidence="6">
    <location>
        <begin position="328"/>
        <end position="406"/>
    </location>
</feature>